<sequence>MNEGLSHGFMSRHFPNLRAENLDVNLHLCASGAILFLVPGNRSSLKFEVFRDLWMLRATQAQNIKMVVYLVADAWQFRSTLP</sequence>
<organism evidence="1 2">
    <name type="scientific">Limosa lapponica baueri</name>
    <dbReference type="NCBI Taxonomy" id="1758121"/>
    <lineage>
        <taxon>Eukaryota</taxon>
        <taxon>Metazoa</taxon>
        <taxon>Chordata</taxon>
        <taxon>Craniata</taxon>
        <taxon>Vertebrata</taxon>
        <taxon>Euteleostomi</taxon>
        <taxon>Archelosauria</taxon>
        <taxon>Archosauria</taxon>
        <taxon>Dinosauria</taxon>
        <taxon>Saurischia</taxon>
        <taxon>Theropoda</taxon>
        <taxon>Coelurosauria</taxon>
        <taxon>Aves</taxon>
        <taxon>Neognathae</taxon>
        <taxon>Neoaves</taxon>
        <taxon>Charadriiformes</taxon>
        <taxon>Scolopacidae</taxon>
        <taxon>Limosa</taxon>
    </lineage>
</organism>
<reference evidence="2" key="1">
    <citation type="submission" date="2017-11" db="EMBL/GenBank/DDBJ databases">
        <authorList>
            <person name="Lima N.C."/>
            <person name="Parody-Merino A.M."/>
            <person name="Battley P.F."/>
            <person name="Fidler A.E."/>
            <person name="Prosdocimi F."/>
        </authorList>
    </citation>
    <scope>NUCLEOTIDE SEQUENCE [LARGE SCALE GENOMIC DNA]</scope>
</reference>
<gene>
    <name evidence="1" type="ORF">llap_10228</name>
</gene>
<name>A0A2I0U0B3_LIMLA</name>
<dbReference type="Proteomes" id="UP000233556">
    <property type="component" value="Unassembled WGS sequence"/>
</dbReference>
<reference evidence="2" key="2">
    <citation type="submission" date="2017-12" db="EMBL/GenBank/DDBJ databases">
        <title>Genome sequence of the Bar-tailed Godwit (Limosa lapponica baueri).</title>
        <authorList>
            <person name="Lima N.C.B."/>
            <person name="Parody-Merino A.M."/>
            <person name="Battley P.F."/>
            <person name="Fidler A.E."/>
            <person name="Prosdocimi F."/>
        </authorList>
    </citation>
    <scope>NUCLEOTIDE SEQUENCE [LARGE SCALE GENOMIC DNA]</scope>
</reference>
<dbReference type="AlphaFoldDB" id="A0A2I0U0B3"/>
<protein>
    <submittedName>
        <fullName evidence="1">Uncharacterized protein</fullName>
    </submittedName>
</protein>
<evidence type="ECO:0000313" key="2">
    <source>
        <dbReference type="Proteomes" id="UP000233556"/>
    </source>
</evidence>
<keyword evidence="2" id="KW-1185">Reference proteome</keyword>
<dbReference type="EMBL" id="KZ506479">
    <property type="protein sequence ID" value="PKU39465.1"/>
    <property type="molecule type" value="Genomic_DNA"/>
</dbReference>
<accession>A0A2I0U0B3</accession>
<evidence type="ECO:0000313" key="1">
    <source>
        <dbReference type="EMBL" id="PKU39465.1"/>
    </source>
</evidence>
<proteinExistence type="predicted"/>